<feature type="domain" description="RWD" evidence="15">
    <location>
        <begin position="8"/>
        <end position="111"/>
    </location>
</feature>
<dbReference type="OrthoDB" id="6778822at2759"/>
<dbReference type="EnsemblMetazoa" id="PHUM514850-RA">
    <property type="protein sequence ID" value="PHUM514850-PA"/>
    <property type="gene ID" value="PHUM514850"/>
</dbReference>
<keyword evidence="18" id="KW-1185">Reference proteome</keyword>
<dbReference type="FunFam" id="3.10.110.10:FF:000050">
    <property type="entry name" value="eIF-2-alpha kinase GCN2"/>
    <property type="match status" value="1"/>
</dbReference>
<dbReference type="EMBL" id="DS235845">
    <property type="protein sequence ID" value="EEB18442.1"/>
    <property type="molecule type" value="Genomic_DNA"/>
</dbReference>
<dbReference type="GO" id="GO:0009893">
    <property type="term" value="P:positive regulation of metabolic process"/>
    <property type="evidence" value="ECO:0007669"/>
    <property type="project" value="UniProtKB-ARBA"/>
</dbReference>
<dbReference type="STRING" id="121224.E0VYI6"/>
<dbReference type="CTD" id="8233164"/>
<feature type="domain" description="Protein kinase" evidence="14">
    <location>
        <begin position="208"/>
        <end position="450"/>
    </location>
</feature>
<feature type="domain" description="Protein kinase" evidence="14">
    <location>
        <begin position="499"/>
        <end position="886"/>
    </location>
</feature>
<dbReference type="PANTHER" id="PTHR11042:SF136">
    <property type="entry name" value="EIF-2-ALPHA KINASE GCN2"/>
    <property type="match status" value="1"/>
</dbReference>
<proteinExistence type="inferred from homology"/>
<dbReference type="CDD" id="cd14046">
    <property type="entry name" value="STKc_EIF2AK4_GCN2_rpt2"/>
    <property type="match status" value="1"/>
</dbReference>
<dbReference type="PROSITE" id="PS00108">
    <property type="entry name" value="PROTEIN_KINASE_ST"/>
    <property type="match status" value="1"/>
</dbReference>
<dbReference type="PROSITE" id="PS50011">
    <property type="entry name" value="PROTEIN_KINASE_DOM"/>
    <property type="match status" value="2"/>
</dbReference>
<dbReference type="GO" id="GO:0005634">
    <property type="term" value="C:nucleus"/>
    <property type="evidence" value="ECO:0007669"/>
    <property type="project" value="TreeGrafter"/>
</dbReference>
<dbReference type="SMART" id="SM00220">
    <property type="entry name" value="S_TKc"/>
    <property type="match status" value="2"/>
</dbReference>
<dbReference type="InterPro" id="IPR011009">
    <property type="entry name" value="Kinase-like_dom_sf"/>
</dbReference>
<dbReference type="EC" id="2.7.11.1" evidence="1"/>
<dbReference type="Gene3D" id="3.10.110.10">
    <property type="entry name" value="Ubiquitin Conjugating Enzyme"/>
    <property type="match status" value="1"/>
</dbReference>
<dbReference type="InterPro" id="IPR045864">
    <property type="entry name" value="aa-tRNA-synth_II/BPL/LPL"/>
</dbReference>
<dbReference type="InParanoid" id="E0VYI6"/>
<dbReference type="RefSeq" id="XP_002431180.1">
    <property type="nucleotide sequence ID" value="XM_002431135.1"/>
</dbReference>
<feature type="region of interest" description="Disordered" evidence="13">
    <location>
        <begin position="645"/>
        <end position="666"/>
    </location>
</feature>
<evidence type="ECO:0000256" key="3">
    <source>
        <dbReference type="ARBA" id="ARBA00022679"/>
    </source>
</evidence>
<dbReference type="InterPro" id="IPR016135">
    <property type="entry name" value="UBQ-conjugating_enzyme/RWD"/>
</dbReference>
<dbReference type="Gene3D" id="3.30.930.10">
    <property type="entry name" value="Bira Bifunctional Protein, Domain 2"/>
    <property type="match status" value="1"/>
</dbReference>
<comment type="catalytic activity">
    <reaction evidence="9">
        <text>L-seryl-[protein] + ATP = O-phospho-L-seryl-[protein] + ADP + H(+)</text>
        <dbReference type="Rhea" id="RHEA:17989"/>
        <dbReference type="Rhea" id="RHEA-COMP:9863"/>
        <dbReference type="Rhea" id="RHEA-COMP:11604"/>
        <dbReference type="ChEBI" id="CHEBI:15378"/>
        <dbReference type="ChEBI" id="CHEBI:29999"/>
        <dbReference type="ChEBI" id="CHEBI:30616"/>
        <dbReference type="ChEBI" id="CHEBI:83421"/>
        <dbReference type="ChEBI" id="CHEBI:456216"/>
        <dbReference type="EC" id="2.7.11.1"/>
    </reaction>
</comment>
<dbReference type="SMART" id="SM00591">
    <property type="entry name" value="RWD"/>
    <property type="match status" value="1"/>
</dbReference>
<evidence type="ECO:0000256" key="8">
    <source>
        <dbReference type="ARBA" id="ARBA00047899"/>
    </source>
</evidence>
<dbReference type="PROSITE" id="PS00107">
    <property type="entry name" value="PROTEIN_KINASE_ATP"/>
    <property type="match status" value="1"/>
</dbReference>
<dbReference type="Pfam" id="PF00069">
    <property type="entry name" value="Pkinase"/>
    <property type="match status" value="3"/>
</dbReference>
<sequence length="1517" mass="175660">MSSNALNEEIEALKSIFEKDLVYNDSKITITLFPLQEKEKKEIHVQVDLCVDCLTNYPLKEPRITLKNAVGLSDSLLEVLYCKLNEMAKGLRGEVMIYNLAYFVQEFLSENNKPGKKSCYEEMIIRKEQQKQEKYQSEVFKKTKLIEEKQKQIFQLTENDSYDDSDEEPEQVNNAILGKEELCSKEMQRKEMFCEHRSCKYIQFNNKILRGRCIEHDSHSVIYCAIDSTTGDQLLLQEWVLKPISNNDSNICIIQEKLEEIQKNINNFKKLCHENLISYIDFKWSLEKGECIIHVLQEYVTNFNLNVLIEKSGDLDLNFIRYITISILNGLEYLHSRNIVHGCLTGSNILINRKGILKLSGYGIKKIIDNLHNVCSSDDSKQKPKNITEKNDILEVGLLLLKIMKFSVNEENILVPDFQPPEFKEFIEKCLIESEEGRWTARKLLNHKFLKFKSSFENAPKKRFSNGEVDLKINKEMEEPFIEIFDGDENVNSRLSKEFKILSHVGCGSFGKVLKVKNKLDGSIYAIKAIRLSSKNQQMDKKMIREVKLLSKLNHENVVRYYTSWIERDSLPIDVSSPLIDSDIVDGLSGKRVNKSNVVNFEDDEEEEEEDDEEEAYESDSTDEVDSGKIVIDEKSNQSSYIQFLKEDDSENDKNDGDSKSLEVRNKPFKEPNSTMYIQMEFCEKSTLRIAINEAGSVPLCEDDRRLWRLFREIVEGLAYVHGQGMIHRDLKPENIFLDSNDHVKIGDFGLATVSVVSKCFYLQAETSLAAGDASSQNLYDDFHTGKVGTSLYVAPELDKTFGKSFYNKKVDVYSLGIIFFEMCNGRFETDMERIETILNLRKKEINMPSSWNEKLQKQKNLVKKLLNHDPKSRPSCQEILEGNYLPPAEFESEHLQEIMRQTLSNSKSKVYKYLISSCFDQETRMEEDLTYQLENVRSEKQHFLIDSVKEKMESVLKKHGALYFSSPLLLPQNNENKKVETKVKLMTHSGSIVNLPYDLRISFARYLACKPFTRLRRYAVEKVYKEKKVHGLHPKEQYECAFDIVAPSRSIGNAELEVLSLMEETVNEFKSLKNRNCVLRLNHCFLLKAVLIHFNSEKWFSDVFRILSTAKDNKYFKKKLEINLQGIGIQSVNTLSNLFLKEDSLCNIKKELLSLTNKRGKTLEMLNTAFDKLQRVINDAEQYGLNVPIKICLGTVCNSEHCSDIMFDLVYRMKITGKKEGCITLMKLFELTPVNAENDSQSAVGLTIFLDKIVTVLKEDDIVSEYVVICSLDKNPFSKVKDSVFKKLWEAGVKCYVEQTIQTLEELTDYCRENKIIQMIYLKENESDFAYVMSWDGDKNHYLEKKMNVRDVTDYFLKYMKGFDSSQHSSTFSTRQSWDYSIGRNFSGDSMNGNQNINVHLISDEKLTSNQRKRCENQIRNQLTSISGKFSCRTRLEIIGVHLDEQKVKELSLNFKMMDSSCNSDNDFKSDRSWEKKQNNKIYSKIRNIISDSNSNTVIILYSLINDKYFFIMGND</sequence>
<dbReference type="SUPFAM" id="SSF54495">
    <property type="entry name" value="UBC-like"/>
    <property type="match status" value="1"/>
</dbReference>
<dbReference type="GeneID" id="8233164"/>
<feature type="binding site" evidence="11 12">
    <location>
        <position position="528"/>
    </location>
    <ligand>
        <name>ATP</name>
        <dbReference type="ChEBI" id="CHEBI:30616"/>
    </ligand>
</feature>
<dbReference type="CDD" id="cd23823">
    <property type="entry name" value="RWD_GCN2"/>
    <property type="match status" value="1"/>
</dbReference>
<comment type="similarity">
    <text evidence="7">Belongs to the protein kinase superfamily. Ser/Thr protein kinase family. GCN2 subfamily.</text>
</comment>
<keyword evidence="16" id="KW-0560">Oxidoreductase</keyword>
<dbReference type="InterPro" id="IPR006575">
    <property type="entry name" value="RWD_dom"/>
</dbReference>
<dbReference type="OMA" id="FEDIAWD"/>
<evidence type="ECO:0000256" key="6">
    <source>
        <dbReference type="ARBA" id="ARBA00022840"/>
    </source>
</evidence>
<evidence type="ECO:0000256" key="2">
    <source>
        <dbReference type="ARBA" id="ARBA00022527"/>
    </source>
</evidence>
<dbReference type="InterPro" id="IPR008271">
    <property type="entry name" value="Ser/Thr_kinase_AS"/>
</dbReference>
<evidence type="ECO:0000313" key="18">
    <source>
        <dbReference type="Proteomes" id="UP000009046"/>
    </source>
</evidence>
<feature type="compositionally biased region" description="Basic and acidic residues" evidence="13">
    <location>
        <begin position="652"/>
        <end position="666"/>
    </location>
</feature>
<dbReference type="GO" id="GO:0004694">
    <property type="term" value="F:eukaryotic translation initiation factor 2alpha kinase activity"/>
    <property type="evidence" value="ECO:0007669"/>
    <property type="project" value="InterPro"/>
</dbReference>
<keyword evidence="3 16" id="KW-0808">Transferase</keyword>
<reference evidence="17" key="3">
    <citation type="submission" date="2020-05" db="UniProtKB">
        <authorList>
            <consortium name="EnsemblMetazoa"/>
        </authorList>
    </citation>
    <scope>IDENTIFICATION</scope>
    <source>
        <strain evidence="17">USDA</strain>
    </source>
</reference>
<accession>E0VYI6</accession>
<dbReference type="Gene3D" id="3.30.200.20">
    <property type="entry name" value="Phosphorylase Kinase, domain 1"/>
    <property type="match status" value="1"/>
</dbReference>
<keyword evidence="6 11" id="KW-0067">ATP-binding</keyword>
<feature type="compositionally biased region" description="Acidic residues" evidence="13">
    <location>
        <begin position="601"/>
        <end position="625"/>
    </location>
</feature>
<dbReference type="PANTHER" id="PTHR11042">
    <property type="entry name" value="EUKARYOTIC TRANSLATION INITIATION FACTOR 2-ALPHA KINASE EIF2-ALPHA KINASE -RELATED"/>
    <property type="match status" value="1"/>
</dbReference>
<keyword evidence="5 16" id="KW-0418">Kinase</keyword>
<evidence type="ECO:0000256" key="12">
    <source>
        <dbReference type="PROSITE-ProRule" id="PRU10141"/>
    </source>
</evidence>
<evidence type="ECO:0000259" key="14">
    <source>
        <dbReference type="PROSITE" id="PS50011"/>
    </source>
</evidence>
<reference evidence="16" key="1">
    <citation type="submission" date="2007-04" db="EMBL/GenBank/DDBJ databases">
        <title>Annotation of Pediculus humanus corporis strain USDA.</title>
        <authorList>
            <person name="Kirkness E."/>
            <person name="Hannick L."/>
            <person name="Hass B."/>
            <person name="Bruggner R."/>
            <person name="Lawson D."/>
            <person name="Bidwell S."/>
            <person name="Joardar V."/>
            <person name="Caler E."/>
            <person name="Walenz B."/>
            <person name="Inman J."/>
            <person name="Schobel S."/>
            <person name="Galinsky K."/>
            <person name="Amedeo P."/>
            <person name="Strausberg R."/>
        </authorList>
    </citation>
    <scope>NUCLEOTIDE SEQUENCE</scope>
    <source>
        <strain evidence="16">USDA</strain>
    </source>
</reference>
<name>E0VYI6_PEDHC</name>
<dbReference type="GO" id="GO:0005524">
    <property type="term" value="F:ATP binding"/>
    <property type="evidence" value="ECO:0007669"/>
    <property type="project" value="UniProtKB-UniRule"/>
</dbReference>
<evidence type="ECO:0000313" key="17">
    <source>
        <dbReference type="EnsemblMetazoa" id="PHUM514850-PA"/>
    </source>
</evidence>
<feature type="region of interest" description="Disordered" evidence="13">
    <location>
        <begin position="596"/>
        <end position="630"/>
    </location>
</feature>
<dbReference type="Pfam" id="PF05773">
    <property type="entry name" value="RWD"/>
    <property type="match status" value="1"/>
</dbReference>
<evidence type="ECO:0000256" key="1">
    <source>
        <dbReference type="ARBA" id="ARBA00012513"/>
    </source>
</evidence>
<feature type="active site" description="Proton acceptor" evidence="10">
    <location>
        <position position="730"/>
    </location>
</feature>
<dbReference type="KEGG" id="phu:Phum_PHUM514850"/>
<dbReference type="InterPro" id="IPR000719">
    <property type="entry name" value="Prot_kinase_dom"/>
</dbReference>
<comment type="catalytic activity">
    <reaction evidence="8">
        <text>L-threonyl-[protein] + ATP = O-phospho-L-threonyl-[protein] + ADP + H(+)</text>
        <dbReference type="Rhea" id="RHEA:46608"/>
        <dbReference type="Rhea" id="RHEA-COMP:11060"/>
        <dbReference type="Rhea" id="RHEA-COMP:11605"/>
        <dbReference type="ChEBI" id="CHEBI:15378"/>
        <dbReference type="ChEBI" id="CHEBI:30013"/>
        <dbReference type="ChEBI" id="CHEBI:30616"/>
        <dbReference type="ChEBI" id="CHEBI:61977"/>
        <dbReference type="ChEBI" id="CHEBI:456216"/>
        <dbReference type="EC" id="2.7.11.1"/>
    </reaction>
</comment>
<dbReference type="GO" id="GO:1990625">
    <property type="term" value="P:negative regulation of cytoplasmic translational initiation in response to stress"/>
    <property type="evidence" value="ECO:0007669"/>
    <property type="project" value="TreeGrafter"/>
</dbReference>
<dbReference type="InterPro" id="IPR016255">
    <property type="entry name" value="Gcn2"/>
</dbReference>
<dbReference type="InterPro" id="IPR017441">
    <property type="entry name" value="Protein_kinase_ATP_BS"/>
</dbReference>
<evidence type="ECO:0000259" key="15">
    <source>
        <dbReference type="PROSITE" id="PS50908"/>
    </source>
</evidence>
<protein>
    <recommendedName>
        <fullName evidence="1">non-specific serine/threonine protein kinase</fullName>
        <ecNumber evidence="1">2.7.11.1</ecNumber>
    </recommendedName>
</protein>
<gene>
    <name evidence="17" type="primary">8233164</name>
    <name evidence="16" type="ORF">Phum_PHUM514850</name>
</gene>
<dbReference type="Gene3D" id="1.10.510.10">
    <property type="entry name" value="Transferase(Phosphotransferase) domain 1"/>
    <property type="match status" value="2"/>
</dbReference>
<evidence type="ECO:0000256" key="13">
    <source>
        <dbReference type="SAM" id="MobiDB-lite"/>
    </source>
</evidence>
<dbReference type="GO" id="GO:0016491">
    <property type="term" value="F:oxidoreductase activity"/>
    <property type="evidence" value="ECO:0007669"/>
    <property type="project" value="UniProtKB-KW"/>
</dbReference>
<evidence type="ECO:0000256" key="11">
    <source>
        <dbReference type="PIRSR" id="PIRSR000660-2"/>
    </source>
</evidence>
<organism>
    <name type="scientific">Pediculus humanus subsp. corporis</name>
    <name type="common">Body louse</name>
    <dbReference type="NCBI Taxonomy" id="121224"/>
    <lineage>
        <taxon>Eukaryota</taxon>
        <taxon>Metazoa</taxon>
        <taxon>Ecdysozoa</taxon>
        <taxon>Arthropoda</taxon>
        <taxon>Hexapoda</taxon>
        <taxon>Insecta</taxon>
        <taxon>Pterygota</taxon>
        <taxon>Neoptera</taxon>
        <taxon>Paraneoptera</taxon>
        <taxon>Psocodea</taxon>
        <taxon>Troctomorpha</taxon>
        <taxon>Phthiraptera</taxon>
        <taxon>Anoplura</taxon>
        <taxon>Pediculidae</taxon>
        <taxon>Pediculus</taxon>
    </lineage>
</organism>
<evidence type="ECO:0000256" key="10">
    <source>
        <dbReference type="PIRSR" id="PIRSR000660-1"/>
    </source>
</evidence>
<reference evidence="16" key="2">
    <citation type="submission" date="2007-04" db="EMBL/GenBank/DDBJ databases">
        <title>The genome of the human body louse.</title>
        <authorList>
            <consortium name="The Human Body Louse Genome Consortium"/>
            <person name="Kirkness E."/>
            <person name="Walenz B."/>
            <person name="Hass B."/>
            <person name="Bruggner R."/>
            <person name="Strausberg R."/>
        </authorList>
    </citation>
    <scope>NUCLEOTIDE SEQUENCE</scope>
    <source>
        <strain evidence="16">USDA</strain>
    </source>
</reference>
<dbReference type="VEuPathDB" id="VectorBase:PHUM514850"/>
<dbReference type="HOGENOM" id="CLU_001222_1_0_1"/>
<dbReference type="SUPFAM" id="SSF55681">
    <property type="entry name" value="Class II aaRS and biotin synthetases"/>
    <property type="match status" value="1"/>
</dbReference>
<dbReference type="PIRSF" id="PIRSF000660">
    <property type="entry name" value="Ser/Thr_PK_GCN2"/>
    <property type="match status" value="1"/>
</dbReference>
<dbReference type="Proteomes" id="UP000009046">
    <property type="component" value="Unassembled WGS sequence"/>
</dbReference>
<evidence type="ECO:0000256" key="4">
    <source>
        <dbReference type="ARBA" id="ARBA00022741"/>
    </source>
</evidence>
<evidence type="ECO:0000313" key="16">
    <source>
        <dbReference type="EMBL" id="EEB18442.1"/>
    </source>
</evidence>
<dbReference type="eggNOG" id="KOG1035">
    <property type="taxonomic scope" value="Eukaryota"/>
</dbReference>
<evidence type="ECO:0000256" key="7">
    <source>
        <dbReference type="ARBA" id="ARBA00037982"/>
    </source>
</evidence>
<dbReference type="FunCoup" id="E0VYI6">
    <property type="interactions" value="1876"/>
</dbReference>
<dbReference type="GO" id="GO:0000077">
    <property type="term" value="P:DNA damage checkpoint signaling"/>
    <property type="evidence" value="ECO:0007669"/>
    <property type="project" value="InterPro"/>
</dbReference>
<keyword evidence="2" id="KW-0723">Serine/threonine-protein kinase</keyword>
<evidence type="ECO:0000256" key="9">
    <source>
        <dbReference type="ARBA" id="ARBA00048679"/>
    </source>
</evidence>
<dbReference type="EMBL" id="AAZO01006261">
    <property type="status" value="NOT_ANNOTATED_CDS"/>
    <property type="molecule type" value="Genomic_DNA"/>
</dbReference>
<evidence type="ECO:0000256" key="5">
    <source>
        <dbReference type="ARBA" id="ARBA00022777"/>
    </source>
</evidence>
<dbReference type="GO" id="GO:0005829">
    <property type="term" value="C:cytosol"/>
    <property type="evidence" value="ECO:0007669"/>
    <property type="project" value="TreeGrafter"/>
</dbReference>
<dbReference type="InterPro" id="IPR050339">
    <property type="entry name" value="CC_SR_Kinase"/>
</dbReference>
<keyword evidence="4 11" id="KW-0547">Nucleotide-binding</keyword>
<dbReference type="PROSITE" id="PS50908">
    <property type="entry name" value="RWD"/>
    <property type="match status" value="1"/>
</dbReference>
<dbReference type="SUPFAM" id="SSF56112">
    <property type="entry name" value="Protein kinase-like (PK-like)"/>
    <property type="match status" value="2"/>
</dbReference>